<evidence type="ECO:0000256" key="1">
    <source>
        <dbReference type="SAM" id="MobiDB-lite"/>
    </source>
</evidence>
<feature type="compositionally biased region" description="Gly residues" evidence="1">
    <location>
        <begin position="1"/>
        <end position="11"/>
    </location>
</feature>
<evidence type="ECO:0000313" key="3">
    <source>
        <dbReference type="Proteomes" id="UP001162483"/>
    </source>
</evidence>
<gene>
    <name evidence="2" type="ORF">SPARVUS_LOCUS5222248</name>
</gene>
<proteinExistence type="predicted"/>
<comment type="caution">
    <text evidence="2">The sequence shown here is derived from an EMBL/GenBank/DDBJ whole genome shotgun (WGS) entry which is preliminary data.</text>
</comment>
<dbReference type="EMBL" id="CATNWA010010651">
    <property type="protein sequence ID" value="CAI9560244.1"/>
    <property type="molecule type" value="Genomic_DNA"/>
</dbReference>
<evidence type="ECO:0000313" key="2">
    <source>
        <dbReference type="EMBL" id="CAI9560244.1"/>
    </source>
</evidence>
<dbReference type="Proteomes" id="UP001162483">
    <property type="component" value="Unassembled WGS sequence"/>
</dbReference>
<protein>
    <submittedName>
        <fullName evidence="2">Uncharacterized protein</fullName>
    </submittedName>
</protein>
<reference evidence="2" key="1">
    <citation type="submission" date="2023-05" db="EMBL/GenBank/DDBJ databases">
        <authorList>
            <person name="Stuckert A."/>
        </authorList>
    </citation>
    <scope>NUCLEOTIDE SEQUENCE</scope>
</reference>
<feature type="region of interest" description="Disordered" evidence="1">
    <location>
        <begin position="1"/>
        <end position="20"/>
    </location>
</feature>
<name>A0ABN9CJE0_9NEOB</name>
<keyword evidence="3" id="KW-1185">Reference proteome</keyword>
<accession>A0ABN9CJE0</accession>
<sequence>SPRVPCGGGEGVSSQRSRADLSCTCPLSGTAKARNRKLETGTRLHNEAWSTGAAAPSIICACHSRISPRIWRAGERLFQSLI</sequence>
<feature type="non-terminal residue" evidence="2">
    <location>
        <position position="1"/>
    </location>
</feature>
<organism evidence="2 3">
    <name type="scientific">Staurois parvus</name>
    <dbReference type="NCBI Taxonomy" id="386267"/>
    <lineage>
        <taxon>Eukaryota</taxon>
        <taxon>Metazoa</taxon>
        <taxon>Chordata</taxon>
        <taxon>Craniata</taxon>
        <taxon>Vertebrata</taxon>
        <taxon>Euteleostomi</taxon>
        <taxon>Amphibia</taxon>
        <taxon>Batrachia</taxon>
        <taxon>Anura</taxon>
        <taxon>Neobatrachia</taxon>
        <taxon>Ranoidea</taxon>
        <taxon>Ranidae</taxon>
        <taxon>Staurois</taxon>
    </lineage>
</organism>